<dbReference type="InterPro" id="IPR006016">
    <property type="entry name" value="UspA"/>
</dbReference>
<comment type="similarity">
    <text evidence="1">Belongs to the universal stress protein A family.</text>
</comment>
<dbReference type="Gene3D" id="3.40.50.620">
    <property type="entry name" value="HUPs"/>
    <property type="match status" value="2"/>
</dbReference>
<dbReference type="EMBL" id="CP036525">
    <property type="protein sequence ID" value="QDT02092.1"/>
    <property type="molecule type" value="Genomic_DNA"/>
</dbReference>
<dbReference type="Proteomes" id="UP000318538">
    <property type="component" value="Chromosome"/>
</dbReference>
<dbReference type="RefSeq" id="WP_145167860.1">
    <property type="nucleotide sequence ID" value="NZ_CP036525.1"/>
</dbReference>
<gene>
    <name evidence="3" type="ORF">K227x_04630</name>
</gene>
<dbReference type="PRINTS" id="PR01438">
    <property type="entry name" value="UNVRSLSTRESS"/>
</dbReference>
<dbReference type="PANTHER" id="PTHR43010:SF1">
    <property type="entry name" value="USPA DOMAIN-CONTAINING PROTEIN"/>
    <property type="match status" value="1"/>
</dbReference>
<dbReference type="PANTHER" id="PTHR43010">
    <property type="entry name" value="UNIVERSAL STRESS PROTEIN SLR1230"/>
    <property type="match status" value="1"/>
</dbReference>
<dbReference type="InterPro" id="IPR006015">
    <property type="entry name" value="Universal_stress_UspA"/>
</dbReference>
<evidence type="ECO:0000313" key="4">
    <source>
        <dbReference type="Proteomes" id="UP000318538"/>
    </source>
</evidence>
<evidence type="ECO:0000256" key="1">
    <source>
        <dbReference type="ARBA" id="ARBA00008791"/>
    </source>
</evidence>
<dbReference type="OrthoDB" id="6368426at2"/>
<name>A0A517N4N9_9BACT</name>
<dbReference type="KEGG" id="rlc:K227x_04630"/>
<feature type="domain" description="UspA" evidence="2">
    <location>
        <begin position="159"/>
        <end position="298"/>
    </location>
</feature>
<dbReference type="Pfam" id="PF00582">
    <property type="entry name" value="Usp"/>
    <property type="match status" value="2"/>
</dbReference>
<dbReference type="InterPro" id="IPR051688">
    <property type="entry name" value="USP_A"/>
</dbReference>
<dbReference type="InterPro" id="IPR014729">
    <property type="entry name" value="Rossmann-like_a/b/a_fold"/>
</dbReference>
<sequence>MRVLLANDASSHSHAAAEYLLAMPFRKPIDLDIVSAIAPPIWIDGSTGGMALDLTEFMEEERGVAQQRVDEAATSFRDGARGKSLHAVHTHVPVGPPSSELLNLASQTDCDLVVLGAVGHSALGRVLLGSVSDYVATHSDVSTLVVRPNQDSDQPPSLEKIVIALSGSREDQRMIDWLGNLHLRPSVEVHLIRILRIDTLYRQDIRQRAAASWGVFVKEAQQQILDMETQLQAMDLNTETHLVESGHVGEALIDYAEMHGCDLMMTGDSDSGLLTRVFMGSTSRYVLRHAMCSVLVVRDKEERAKAKQEIAAGFQTNPMMI</sequence>
<feature type="domain" description="UspA" evidence="2">
    <location>
        <begin position="2"/>
        <end position="147"/>
    </location>
</feature>
<organism evidence="3 4">
    <name type="scientific">Rubripirellula lacrimiformis</name>
    <dbReference type="NCBI Taxonomy" id="1930273"/>
    <lineage>
        <taxon>Bacteria</taxon>
        <taxon>Pseudomonadati</taxon>
        <taxon>Planctomycetota</taxon>
        <taxon>Planctomycetia</taxon>
        <taxon>Pirellulales</taxon>
        <taxon>Pirellulaceae</taxon>
        <taxon>Rubripirellula</taxon>
    </lineage>
</organism>
<evidence type="ECO:0000259" key="2">
    <source>
        <dbReference type="Pfam" id="PF00582"/>
    </source>
</evidence>
<protein>
    <recommendedName>
        <fullName evidence="2">UspA domain-containing protein</fullName>
    </recommendedName>
</protein>
<keyword evidence="4" id="KW-1185">Reference proteome</keyword>
<dbReference type="CDD" id="cd00293">
    <property type="entry name" value="USP-like"/>
    <property type="match status" value="2"/>
</dbReference>
<reference evidence="3 4" key="1">
    <citation type="submission" date="2019-02" db="EMBL/GenBank/DDBJ databases">
        <title>Deep-cultivation of Planctomycetes and their phenomic and genomic characterization uncovers novel biology.</title>
        <authorList>
            <person name="Wiegand S."/>
            <person name="Jogler M."/>
            <person name="Boedeker C."/>
            <person name="Pinto D."/>
            <person name="Vollmers J."/>
            <person name="Rivas-Marin E."/>
            <person name="Kohn T."/>
            <person name="Peeters S.H."/>
            <person name="Heuer A."/>
            <person name="Rast P."/>
            <person name="Oberbeckmann S."/>
            <person name="Bunk B."/>
            <person name="Jeske O."/>
            <person name="Meyerdierks A."/>
            <person name="Storesund J.E."/>
            <person name="Kallscheuer N."/>
            <person name="Luecker S."/>
            <person name="Lage O.M."/>
            <person name="Pohl T."/>
            <person name="Merkel B.J."/>
            <person name="Hornburger P."/>
            <person name="Mueller R.-W."/>
            <person name="Bruemmer F."/>
            <person name="Labrenz M."/>
            <person name="Spormann A.M."/>
            <person name="Op den Camp H."/>
            <person name="Overmann J."/>
            <person name="Amann R."/>
            <person name="Jetten M.S.M."/>
            <person name="Mascher T."/>
            <person name="Medema M.H."/>
            <person name="Devos D.P."/>
            <person name="Kaster A.-K."/>
            <person name="Ovreas L."/>
            <person name="Rohde M."/>
            <person name="Galperin M.Y."/>
            <person name="Jogler C."/>
        </authorList>
    </citation>
    <scope>NUCLEOTIDE SEQUENCE [LARGE SCALE GENOMIC DNA]</scope>
    <source>
        <strain evidence="3 4">K22_7</strain>
    </source>
</reference>
<dbReference type="AlphaFoldDB" id="A0A517N4N9"/>
<evidence type="ECO:0000313" key="3">
    <source>
        <dbReference type="EMBL" id="QDT02092.1"/>
    </source>
</evidence>
<accession>A0A517N4N9</accession>
<dbReference type="SUPFAM" id="SSF52402">
    <property type="entry name" value="Adenine nucleotide alpha hydrolases-like"/>
    <property type="match status" value="2"/>
</dbReference>
<proteinExistence type="inferred from homology"/>